<evidence type="ECO:0000313" key="4">
    <source>
        <dbReference type="EMBL" id="SCZ26325.1"/>
    </source>
</evidence>
<keyword evidence="5" id="KW-1185">Reference proteome</keyword>
<dbReference type="Proteomes" id="UP000199347">
    <property type="component" value="Unassembled WGS sequence"/>
</dbReference>
<evidence type="ECO:0000259" key="2">
    <source>
        <dbReference type="SMART" id="SM00062"/>
    </source>
</evidence>
<feature type="domain" description="Ionotropic glutamate receptor C-terminal" evidence="3">
    <location>
        <begin position="86"/>
        <end position="333"/>
    </location>
</feature>
<dbReference type="PANTHER" id="PTHR35936">
    <property type="entry name" value="MEMBRANE-BOUND LYTIC MUREIN TRANSGLYCOSYLASE F"/>
    <property type="match status" value="1"/>
</dbReference>
<dbReference type="EMBL" id="FMVW01000001">
    <property type="protein sequence ID" value="SCZ26325.1"/>
    <property type="molecule type" value="Genomic_DNA"/>
</dbReference>
<organism evidence="4 5">
    <name type="scientific">Afifella marina DSM 2698</name>
    <dbReference type="NCBI Taxonomy" id="1120955"/>
    <lineage>
        <taxon>Bacteria</taxon>
        <taxon>Pseudomonadati</taxon>
        <taxon>Pseudomonadota</taxon>
        <taxon>Alphaproteobacteria</taxon>
        <taxon>Hyphomicrobiales</taxon>
        <taxon>Afifellaceae</taxon>
        <taxon>Afifella</taxon>
    </lineage>
</organism>
<evidence type="ECO:0000256" key="1">
    <source>
        <dbReference type="ARBA" id="ARBA00022729"/>
    </source>
</evidence>
<evidence type="ECO:0000313" key="5">
    <source>
        <dbReference type="Proteomes" id="UP000199347"/>
    </source>
</evidence>
<protein>
    <submittedName>
        <fullName evidence="4">Octopine/nopaline transport system substrate-binding protein</fullName>
    </submittedName>
</protein>
<dbReference type="SMART" id="SM00079">
    <property type="entry name" value="PBPe"/>
    <property type="match status" value="1"/>
</dbReference>
<dbReference type="CDD" id="cd13699">
    <property type="entry name" value="PBP2_OccT_like"/>
    <property type="match status" value="1"/>
</dbReference>
<dbReference type="SUPFAM" id="SSF53850">
    <property type="entry name" value="Periplasmic binding protein-like II"/>
    <property type="match status" value="1"/>
</dbReference>
<dbReference type="GO" id="GO:0016020">
    <property type="term" value="C:membrane"/>
    <property type="evidence" value="ECO:0007669"/>
    <property type="project" value="InterPro"/>
</dbReference>
<dbReference type="AlphaFoldDB" id="A0A1G5MM92"/>
<dbReference type="SMART" id="SM00062">
    <property type="entry name" value="PBPb"/>
    <property type="match status" value="1"/>
</dbReference>
<dbReference type="STRING" id="1120955.SAMN03080610_00932"/>
<evidence type="ECO:0000259" key="3">
    <source>
        <dbReference type="SMART" id="SM00079"/>
    </source>
</evidence>
<reference evidence="4 5" key="1">
    <citation type="submission" date="2016-10" db="EMBL/GenBank/DDBJ databases">
        <authorList>
            <person name="de Groot N.N."/>
        </authorList>
    </citation>
    <scope>NUCLEOTIDE SEQUENCE [LARGE SCALE GENOMIC DNA]</scope>
    <source>
        <strain evidence="4 5">DSM 2698</strain>
    </source>
</reference>
<proteinExistence type="predicted"/>
<accession>A0A1G5MM92</accession>
<feature type="domain" description="Solute-binding protein family 3/N-terminal" evidence="2">
    <location>
        <begin position="86"/>
        <end position="334"/>
    </location>
</feature>
<gene>
    <name evidence="4" type="ORF">SAMN03080610_00932</name>
</gene>
<sequence length="337" mass="35743">MAIEKRGKGEQAGFAAFFVPRPACEDAVFAVSNHGTYSSPGCASAKGADTLRTEENGMSFKKIALAGALAAVVLVPGVASAKDWKKVTVALEGGYAPWNLTDASGQIVGFEPDLLKVLCEHADLECTMISQDWDGMITALNAGKFDVIMDALSITPERQKVIDFTVPYAATPAVFAAPKDSGLADLPGTGTVIKLKDVRDQADAIAPLREAMKGKTIGIQSSTVYANFVYENFGDVATIKEYKTAAERDLDLSVGRIDAGFEDATYLLGTFEASENNNLAFTGPEIGGQIWGEGEGLGLRKSDTDLKAKFDEAIKAAIADGTVKTLSEKWLKVDVTP</sequence>
<name>A0A1G5MM92_AFIMA</name>
<dbReference type="PANTHER" id="PTHR35936:SF19">
    <property type="entry name" value="AMINO-ACID-BINDING PROTEIN YXEM-RELATED"/>
    <property type="match status" value="1"/>
</dbReference>
<dbReference type="GO" id="GO:0015276">
    <property type="term" value="F:ligand-gated monoatomic ion channel activity"/>
    <property type="evidence" value="ECO:0007669"/>
    <property type="project" value="InterPro"/>
</dbReference>
<dbReference type="Pfam" id="PF00497">
    <property type="entry name" value="SBP_bac_3"/>
    <property type="match status" value="1"/>
</dbReference>
<dbReference type="InterPro" id="IPR001638">
    <property type="entry name" value="Solute-binding_3/MltF_N"/>
</dbReference>
<dbReference type="InterPro" id="IPR001320">
    <property type="entry name" value="Iontro_rcpt_C"/>
</dbReference>
<keyword evidence="1" id="KW-0732">Signal</keyword>
<dbReference type="Gene3D" id="3.40.190.10">
    <property type="entry name" value="Periplasmic binding protein-like II"/>
    <property type="match status" value="2"/>
</dbReference>